<name>A0AAD3D3A6_9STRA</name>
<keyword evidence="2" id="KW-0812">Transmembrane</keyword>
<feature type="transmembrane region" description="Helical" evidence="2">
    <location>
        <begin position="53"/>
        <end position="71"/>
    </location>
</feature>
<accession>A0AAD3D3A6</accession>
<keyword evidence="2" id="KW-1133">Transmembrane helix</keyword>
<keyword evidence="4" id="KW-1185">Reference proteome</keyword>
<gene>
    <name evidence="3" type="ORF">CTEN210_13563</name>
</gene>
<feature type="transmembrane region" description="Helical" evidence="2">
    <location>
        <begin position="91"/>
        <end position="108"/>
    </location>
</feature>
<evidence type="ECO:0000256" key="1">
    <source>
        <dbReference type="SAM" id="MobiDB-lite"/>
    </source>
</evidence>
<proteinExistence type="predicted"/>
<evidence type="ECO:0000313" key="4">
    <source>
        <dbReference type="Proteomes" id="UP001054902"/>
    </source>
</evidence>
<feature type="transmembrane region" description="Helical" evidence="2">
    <location>
        <begin position="237"/>
        <end position="260"/>
    </location>
</feature>
<feature type="transmembrane region" description="Helical" evidence="2">
    <location>
        <begin position="115"/>
        <end position="133"/>
    </location>
</feature>
<keyword evidence="2" id="KW-0472">Membrane</keyword>
<evidence type="ECO:0000256" key="2">
    <source>
        <dbReference type="SAM" id="Phobius"/>
    </source>
</evidence>
<reference evidence="3 4" key="1">
    <citation type="journal article" date="2021" name="Sci. Rep.">
        <title>The genome of the diatom Chaetoceros tenuissimus carries an ancient integrated fragment of an extant virus.</title>
        <authorList>
            <person name="Hongo Y."/>
            <person name="Kimura K."/>
            <person name="Takaki Y."/>
            <person name="Yoshida Y."/>
            <person name="Baba S."/>
            <person name="Kobayashi G."/>
            <person name="Nagasaki K."/>
            <person name="Hano T."/>
            <person name="Tomaru Y."/>
        </authorList>
    </citation>
    <scope>NUCLEOTIDE SEQUENCE [LARGE SCALE GENOMIC DNA]</scope>
    <source>
        <strain evidence="3 4">NIES-3715</strain>
    </source>
</reference>
<comment type="caution">
    <text evidence="3">The sequence shown here is derived from an EMBL/GenBank/DDBJ whole genome shotgun (WGS) entry which is preliminary data.</text>
</comment>
<organism evidence="3 4">
    <name type="scientific">Chaetoceros tenuissimus</name>
    <dbReference type="NCBI Taxonomy" id="426638"/>
    <lineage>
        <taxon>Eukaryota</taxon>
        <taxon>Sar</taxon>
        <taxon>Stramenopiles</taxon>
        <taxon>Ochrophyta</taxon>
        <taxon>Bacillariophyta</taxon>
        <taxon>Coscinodiscophyceae</taxon>
        <taxon>Chaetocerotophycidae</taxon>
        <taxon>Chaetocerotales</taxon>
        <taxon>Chaetocerotaceae</taxon>
        <taxon>Chaetoceros</taxon>
    </lineage>
</organism>
<dbReference type="EMBL" id="BLLK01000057">
    <property type="protein sequence ID" value="GFH57087.1"/>
    <property type="molecule type" value="Genomic_DNA"/>
</dbReference>
<feature type="compositionally biased region" description="Basic and acidic residues" evidence="1">
    <location>
        <begin position="1"/>
        <end position="28"/>
    </location>
</feature>
<evidence type="ECO:0000313" key="3">
    <source>
        <dbReference type="EMBL" id="GFH57087.1"/>
    </source>
</evidence>
<protein>
    <submittedName>
        <fullName evidence="3">Uncharacterized protein</fullName>
    </submittedName>
</protein>
<feature type="region of interest" description="Disordered" evidence="1">
    <location>
        <begin position="1"/>
        <end position="45"/>
    </location>
</feature>
<dbReference type="AlphaFoldDB" id="A0AAD3D3A6"/>
<dbReference type="Proteomes" id="UP001054902">
    <property type="component" value="Unassembled WGS sequence"/>
</dbReference>
<feature type="compositionally biased region" description="Polar residues" evidence="1">
    <location>
        <begin position="33"/>
        <end position="45"/>
    </location>
</feature>
<feature type="transmembrane region" description="Helical" evidence="2">
    <location>
        <begin position="177"/>
        <end position="198"/>
    </location>
</feature>
<feature type="transmembrane region" description="Helical" evidence="2">
    <location>
        <begin position="145"/>
        <end position="165"/>
    </location>
</feature>
<sequence length="287" mass="32927">MTDKQQSSKDVEAHNTATEERNNERSNDENANTTNNKEQDSFTSEYNPHSLKLDIIASTLILCMSILFLVASSSMKQKSYILEGSYTVASFYLSTSITYALFVGIELYKRNDVGTFYILMACMGIPSSVAWMIGSCYLFKSHFDYLKFGLCWIIGSILDLCFCVSKHLKHTSWFLKLSLVNVFLANVQIIIGVSIMIANYKLLYREHDCEKRYDDMDNLVWVCLNQDVEEDVSLKRFYIAMNFMIAASIFYILYACFYILHMFVDRGIGSVKEVNLEGGCKNDKVER</sequence>